<dbReference type="OrthoDB" id="60204at2759"/>
<dbReference type="PANTHER" id="PTHR13078">
    <property type="entry name" value="PEROXISOMAL MULTIFUNCTIONAL ENZYME TYPE 2-RELATED"/>
    <property type="match status" value="1"/>
</dbReference>
<evidence type="ECO:0000313" key="3">
    <source>
        <dbReference type="EMBL" id="KIO11349.1"/>
    </source>
</evidence>
<dbReference type="EMBL" id="KN831950">
    <property type="protein sequence ID" value="KIO11349.1"/>
    <property type="molecule type" value="Genomic_DNA"/>
</dbReference>
<dbReference type="Gene3D" id="3.10.129.10">
    <property type="entry name" value="Hotdog Thioesterase"/>
    <property type="match status" value="2"/>
</dbReference>
<dbReference type="CDD" id="cd03448">
    <property type="entry name" value="HDE_HSD"/>
    <property type="match status" value="1"/>
</dbReference>
<dbReference type="GO" id="GO:0003857">
    <property type="term" value="F:(3S)-3-hydroxyacyl-CoA dehydrogenase (NAD+) activity"/>
    <property type="evidence" value="ECO:0007669"/>
    <property type="project" value="TreeGrafter"/>
</dbReference>
<dbReference type="Pfam" id="PF01575">
    <property type="entry name" value="MaoC_dehydratas"/>
    <property type="match status" value="1"/>
</dbReference>
<evidence type="ECO:0000313" key="4">
    <source>
        <dbReference type="Proteomes" id="UP000054217"/>
    </source>
</evidence>
<dbReference type="InterPro" id="IPR054357">
    <property type="entry name" value="MFE-2_N"/>
</dbReference>
<accession>A0A0C3PRX4</accession>
<dbReference type="InterPro" id="IPR029069">
    <property type="entry name" value="HotDog_dom_sf"/>
</dbReference>
<dbReference type="GO" id="GO:0006635">
    <property type="term" value="P:fatty acid beta-oxidation"/>
    <property type="evidence" value="ECO:0007669"/>
    <property type="project" value="TreeGrafter"/>
</dbReference>
<dbReference type="GO" id="GO:0044594">
    <property type="term" value="F:17-beta-hydroxysteroid dehydrogenase (NAD+) activity"/>
    <property type="evidence" value="ECO:0007669"/>
    <property type="project" value="TreeGrafter"/>
</dbReference>
<dbReference type="InParanoid" id="A0A0C3PRX4"/>
<evidence type="ECO:0000259" key="1">
    <source>
        <dbReference type="Pfam" id="PF01575"/>
    </source>
</evidence>
<sequence length="313" mass="33785">MGYDLAKAVGFQLRDKPVSWTRKDLLTYALGVGAKRDELPLVYGTSFLSWGPLPTFPVVLSFKGEDTDVSLFASKHANEVIPGLPKLDSRRVVHATQSIEVLRDLPPESGLGWKLSNRIVGVHENKSGIIAETESLLLDPKGTIYAKLYGSAFYLGSKANGGKFSKVIASAPQAKPIPKDRKPDWVVREKTSPEQALIYRLSGDYNPLHIDPEVGKALGFGDVILHGLSSYGFAARALIQAVGKGDRRALKLICARFSSPVSPGDELETQAWEVGPGPNGTTEIAFVTKDVTTGKVALSNGIAFVKKAEKSKL</sequence>
<name>A0A0C3PRX4_PISTI</name>
<evidence type="ECO:0000259" key="2">
    <source>
        <dbReference type="Pfam" id="PF22622"/>
    </source>
</evidence>
<reference evidence="3 4" key="1">
    <citation type="submission" date="2014-04" db="EMBL/GenBank/DDBJ databases">
        <authorList>
            <consortium name="DOE Joint Genome Institute"/>
            <person name="Kuo A."/>
            <person name="Kohler A."/>
            <person name="Costa M.D."/>
            <person name="Nagy L.G."/>
            <person name="Floudas D."/>
            <person name="Copeland A."/>
            <person name="Barry K.W."/>
            <person name="Cichocki N."/>
            <person name="Veneault-Fourrey C."/>
            <person name="LaButti K."/>
            <person name="Lindquist E.A."/>
            <person name="Lipzen A."/>
            <person name="Lundell T."/>
            <person name="Morin E."/>
            <person name="Murat C."/>
            <person name="Sun H."/>
            <person name="Tunlid A."/>
            <person name="Henrissat B."/>
            <person name="Grigoriev I.V."/>
            <person name="Hibbett D.S."/>
            <person name="Martin F."/>
            <person name="Nordberg H.P."/>
            <person name="Cantor M.N."/>
            <person name="Hua S.X."/>
        </authorList>
    </citation>
    <scope>NUCLEOTIDE SEQUENCE [LARGE SCALE GENOMIC DNA]</scope>
    <source>
        <strain evidence="3 4">Marx 270</strain>
    </source>
</reference>
<dbReference type="PANTHER" id="PTHR13078:SF57">
    <property type="entry name" value="DEHYDRATASE, PUTATIVE (AFU_ORTHOLOGUE AFUA_5G00640)-RELATED"/>
    <property type="match status" value="1"/>
</dbReference>
<dbReference type="AlphaFoldDB" id="A0A0C3PRX4"/>
<proteinExistence type="predicted"/>
<dbReference type="Pfam" id="PF22622">
    <property type="entry name" value="MFE-2_hydrat-2_N"/>
    <property type="match status" value="1"/>
</dbReference>
<keyword evidence="4" id="KW-1185">Reference proteome</keyword>
<gene>
    <name evidence="3" type="ORF">M404DRAFT_128131</name>
</gene>
<dbReference type="Proteomes" id="UP000054217">
    <property type="component" value="Unassembled WGS sequence"/>
</dbReference>
<feature type="domain" description="Peroxisomal multifunctional enzyme type 2-like N-terminal" evidence="2">
    <location>
        <begin position="20"/>
        <end position="140"/>
    </location>
</feature>
<organism evidence="3 4">
    <name type="scientific">Pisolithus tinctorius Marx 270</name>
    <dbReference type="NCBI Taxonomy" id="870435"/>
    <lineage>
        <taxon>Eukaryota</taxon>
        <taxon>Fungi</taxon>
        <taxon>Dikarya</taxon>
        <taxon>Basidiomycota</taxon>
        <taxon>Agaricomycotina</taxon>
        <taxon>Agaricomycetes</taxon>
        <taxon>Agaricomycetidae</taxon>
        <taxon>Boletales</taxon>
        <taxon>Sclerodermatineae</taxon>
        <taxon>Pisolithaceae</taxon>
        <taxon>Pisolithus</taxon>
    </lineage>
</organism>
<protein>
    <submittedName>
        <fullName evidence="3">Uncharacterized protein</fullName>
    </submittedName>
</protein>
<dbReference type="GO" id="GO:0005777">
    <property type="term" value="C:peroxisome"/>
    <property type="evidence" value="ECO:0007669"/>
    <property type="project" value="TreeGrafter"/>
</dbReference>
<dbReference type="HOGENOM" id="CLU_040078_3_0_1"/>
<dbReference type="InterPro" id="IPR002539">
    <property type="entry name" value="MaoC-like_dom"/>
</dbReference>
<dbReference type="GO" id="GO:0004300">
    <property type="term" value="F:enoyl-CoA hydratase activity"/>
    <property type="evidence" value="ECO:0007669"/>
    <property type="project" value="TreeGrafter"/>
</dbReference>
<feature type="domain" description="MaoC-like" evidence="1">
    <location>
        <begin position="180"/>
        <end position="291"/>
    </location>
</feature>
<dbReference type="STRING" id="870435.A0A0C3PRX4"/>
<reference evidence="4" key="2">
    <citation type="submission" date="2015-01" db="EMBL/GenBank/DDBJ databases">
        <title>Evolutionary Origins and Diversification of the Mycorrhizal Mutualists.</title>
        <authorList>
            <consortium name="DOE Joint Genome Institute"/>
            <consortium name="Mycorrhizal Genomics Consortium"/>
            <person name="Kohler A."/>
            <person name="Kuo A."/>
            <person name="Nagy L.G."/>
            <person name="Floudas D."/>
            <person name="Copeland A."/>
            <person name="Barry K.W."/>
            <person name="Cichocki N."/>
            <person name="Veneault-Fourrey C."/>
            <person name="LaButti K."/>
            <person name="Lindquist E.A."/>
            <person name="Lipzen A."/>
            <person name="Lundell T."/>
            <person name="Morin E."/>
            <person name="Murat C."/>
            <person name="Riley R."/>
            <person name="Ohm R."/>
            <person name="Sun H."/>
            <person name="Tunlid A."/>
            <person name="Henrissat B."/>
            <person name="Grigoriev I.V."/>
            <person name="Hibbett D.S."/>
            <person name="Martin F."/>
        </authorList>
    </citation>
    <scope>NUCLEOTIDE SEQUENCE [LARGE SCALE GENOMIC DNA]</scope>
    <source>
        <strain evidence="4">Marx 270</strain>
    </source>
</reference>
<dbReference type="SUPFAM" id="SSF54637">
    <property type="entry name" value="Thioesterase/thiol ester dehydrase-isomerase"/>
    <property type="match status" value="2"/>
</dbReference>